<evidence type="ECO:0000313" key="2">
    <source>
        <dbReference type="Proteomes" id="UP000284338"/>
    </source>
</evidence>
<gene>
    <name evidence="1" type="ORF">D4100_21415</name>
</gene>
<dbReference type="Pfam" id="PF04365">
    <property type="entry name" value="BrnT_toxin"/>
    <property type="match status" value="1"/>
</dbReference>
<dbReference type="InterPro" id="IPR007460">
    <property type="entry name" value="BrnT_toxin"/>
</dbReference>
<evidence type="ECO:0000313" key="1">
    <source>
        <dbReference type="EMBL" id="RJF53454.1"/>
    </source>
</evidence>
<protein>
    <submittedName>
        <fullName evidence="1">BrnT family toxin</fullName>
    </submittedName>
</protein>
<comment type="caution">
    <text evidence="1">The sequence shown here is derived from an EMBL/GenBank/DDBJ whole genome shotgun (WGS) entry which is preliminary data.</text>
</comment>
<reference evidence="1 2" key="1">
    <citation type="submission" date="2018-09" db="EMBL/GenBank/DDBJ databases">
        <title>Draft genome of a novel serratia sp. strain with antifungal activity.</title>
        <authorList>
            <person name="Dichmann S.I."/>
            <person name="Park B.P."/>
            <person name="Pathiraja D."/>
            <person name="Choi I.-G."/>
            <person name="Stougaard P."/>
            <person name="Hennessy R.C."/>
        </authorList>
    </citation>
    <scope>NUCLEOTIDE SEQUENCE [LARGE SCALE GENOMIC DNA]</scope>
    <source>
        <strain evidence="1 2">S40</strain>
    </source>
</reference>
<dbReference type="Proteomes" id="UP000284338">
    <property type="component" value="Unassembled WGS sequence"/>
</dbReference>
<accession>A0AA92X502</accession>
<keyword evidence="2" id="KW-1185">Reference proteome</keyword>
<dbReference type="EMBL" id="QYYG01000009">
    <property type="protein sequence ID" value="RJF53454.1"/>
    <property type="molecule type" value="Genomic_DNA"/>
</dbReference>
<sequence length="102" mass="11739">MYVSFEWNQNKSQSNLVKHHISFDLAQHVFSDPNQLAVIERIEGGEQRWQTIGMVDGCLILLVVHTTHETDADGDSIEIIRIISARRADAKERREYEAQKFG</sequence>
<dbReference type="AlphaFoldDB" id="A0AA92X502"/>
<dbReference type="Gene3D" id="3.10.450.530">
    <property type="entry name" value="Ribonuclease toxin, BrnT, of type II toxin-antitoxin system"/>
    <property type="match status" value="1"/>
</dbReference>
<dbReference type="RefSeq" id="WP_006319440.1">
    <property type="nucleotide sequence ID" value="NZ_QYYG01000009.1"/>
</dbReference>
<name>A0AA92X502_9GAMM</name>
<dbReference type="InterPro" id="IPR038573">
    <property type="entry name" value="BrnT_sf"/>
</dbReference>
<organism evidence="1 2">
    <name type="scientific">Serratia inhibens</name>
    <dbReference type="NCBI Taxonomy" id="2338073"/>
    <lineage>
        <taxon>Bacteria</taxon>
        <taxon>Pseudomonadati</taxon>
        <taxon>Pseudomonadota</taxon>
        <taxon>Gammaproteobacteria</taxon>
        <taxon>Enterobacterales</taxon>
        <taxon>Yersiniaceae</taxon>
        <taxon>Serratia</taxon>
    </lineage>
</organism>
<proteinExistence type="predicted"/>